<protein>
    <submittedName>
        <fullName evidence="1">Uncharacterized protein</fullName>
    </submittedName>
</protein>
<sequence>MLVTFYSFVSNLAPPCDRRKRYPPFNLEDLLRGHSVPLGNAKMENAGVTNFILDLVVLRTMQNVGLCTAS</sequence>
<evidence type="ECO:0000313" key="2">
    <source>
        <dbReference type="Proteomes" id="UP001054945"/>
    </source>
</evidence>
<comment type="caution">
    <text evidence="1">The sequence shown here is derived from an EMBL/GenBank/DDBJ whole genome shotgun (WGS) entry which is preliminary data.</text>
</comment>
<gene>
    <name evidence="1" type="ORF">CEXT_365111</name>
</gene>
<proteinExistence type="predicted"/>
<keyword evidence="2" id="KW-1185">Reference proteome</keyword>
<dbReference type="Proteomes" id="UP001054945">
    <property type="component" value="Unassembled WGS sequence"/>
</dbReference>
<accession>A0AAV4N410</accession>
<dbReference type="EMBL" id="BPLR01002904">
    <property type="protein sequence ID" value="GIX79163.1"/>
    <property type="molecule type" value="Genomic_DNA"/>
</dbReference>
<name>A0AAV4N410_CAEEX</name>
<dbReference type="AlphaFoldDB" id="A0AAV4N410"/>
<organism evidence="1 2">
    <name type="scientific">Caerostris extrusa</name>
    <name type="common">Bark spider</name>
    <name type="synonym">Caerostris bankana</name>
    <dbReference type="NCBI Taxonomy" id="172846"/>
    <lineage>
        <taxon>Eukaryota</taxon>
        <taxon>Metazoa</taxon>
        <taxon>Ecdysozoa</taxon>
        <taxon>Arthropoda</taxon>
        <taxon>Chelicerata</taxon>
        <taxon>Arachnida</taxon>
        <taxon>Araneae</taxon>
        <taxon>Araneomorphae</taxon>
        <taxon>Entelegynae</taxon>
        <taxon>Araneoidea</taxon>
        <taxon>Araneidae</taxon>
        <taxon>Caerostris</taxon>
    </lineage>
</organism>
<evidence type="ECO:0000313" key="1">
    <source>
        <dbReference type="EMBL" id="GIX79163.1"/>
    </source>
</evidence>
<reference evidence="1 2" key="1">
    <citation type="submission" date="2021-06" db="EMBL/GenBank/DDBJ databases">
        <title>Caerostris extrusa draft genome.</title>
        <authorList>
            <person name="Kono N."/>
            <person name="Arakawa K."/>
        </authorList>
    </citation>
    <scope>NUCLEOTIDE SEQUENCE [LARGE SCALE GENOMIC DNA]</scope>
</reference>